<accession>A0A0K1ESH1</accession>
<reference evidence="2 3" key="1">
    <citation type="submission" date="2015-07" db="EMBL/GenBank/DDBJ databases">
        <title>Genome analysis of myxobacterium Chondromyces crocatus Cm c5 reveals a high potential for natural compound synthesis and the genetic basis for the loss of fruiting body formation.</title>
        <authorList>
            <person name="Zaburannyi N."/>
            <person name="Bunk B."/>
            <person name="Maier J."/>
            <person name="Overmann J."/>
            <person name="Mueller R."/>
        </authorList>
    </citation>
    <scope>NUCLEOTIDE SEQUENCE [LARGE SCALE GENOMIC DNA]</scope>
    <source>
        <strain evidence="2 3">Cm c5</strain>
    </source>
</reference>
<keyword evidence="3" id="KW-1185">Reference proteome</keyword>
<evidence type="ECO:0000313" key="3">
    <source>
        <dbReference type="Proteomes" id="UP000067626"/>
    </source>
</evidence>
<sequence length="257" mass="26633">MRWTLGSVLTLGGTLGALTVMGGLGCEGDDGSTNPTGSGAGTTTSTTSEGGHGGSGGTGGAGETGGSGGEGGSEPQFVYPDTLCGEFCAYASTPDACDEPVSTHMCNAMCGWYERIVPWCVPFIDDYYQCALSQPASSIECDSSPRLVSGTACEEKNHERSACLDAGPPEGLPDMTADCQAYCAIGDALSCSPPDCVQACLDRIEFASRCRGAWAALTHCLAQEPASDFSCDETWPRLTNMRCRVAEVLIQFCHSSP</sequence>
<dbReference type="STRING" id="52.CMC5_080530"/>
<dbReference type="Proteomes" id="UP000067626">
    <property type="component" value="Chromosome"/>
</dbReference>
<dbReference type="AlphaFoldDB" id="A0A0K1ESH1"/>
<name>A0A0K1ESH1_CHOCO</name>
<feature type="compositionally biased region" description="Gly residues" evidence="1">
    <location>
        <begin position="50"/>
        <end position="72"/>
    </location>
</feature>
<evidence type="ECO:0000313" key="2">
    <source>
        <dbReference type="EMBL" id="AKT43816.1"/>
    </source>
</evidence>
<evidence type="ECO:0000256" key="1">
    <source>
        <dbReference type="SAM" id="MobiDB-lite"/>
    </source>
</evidence>
<dbReference type="KEGG" id="ccro:CMC5_080530"/>
<protein>
    <submittedName>
        <fullName evidence="2">Uncharacterized protein</fullName>
    </submittedName>
</protein>
<feature type="region of interest" description="Disordered" evidence="1">
    <location>
        <begin position="28"/>
        <end position="73"/>
    </location>
</feature>
<proteinExistence type="predicted"/>
<organism evidence="2 3">
    <name type="scientific">Chondromyces crocatus</name>
    <dbReference type="NCBI Taxonomy" id="52"/>
    <lineage>
        <taxon>Bacteria</taxon>
        <taxon>Pseudomonadati</taxon>
        <taxon>Myxococcota</taxon>
        <taxon>Polyangia</taxon>
        <taxon>Polyangiales</taxon>
        <taxon>Polyangiaceae</taxon>
        <taxon>Chondromyces</taxon>
    </lineage>
</organism>
<dbReference type="PROSITE" id="PS51257">
    <property type="entry name" value="PROKAR_LIPOPROTEIN"/>
    <property type="match status" value="1"/>
</dbReference>
<dbReference type="EMBL" id="CP012159">
    <property type="protein sequence ID" value="AKT43816.1"/>
    <property type="molecule type" value="Genomic_DNA"/>
</dbReference>
<gene>
    <name evidence="2" type="ORF">CMC5_080530</name>
</gene>